<feature type="domain" description="FtsX extracellular" evidence="2">
    <location>
        <begin position="110"/>
        <end position="213"/>
    </location>
</feature>
<keyword evidence="4" id="KW-1185">Reference proteome</keyword>
<dbReference type="AlphaFoldDB" id="A0A8H9HAP4"/>
<name>A0A8H9HAP4_9ACTN</name>
<reference evidence="3" key="1">
    <citation type="journal article" date="2014" name="Int. J. Syst. Evol. Microbiol.">
        <title>Complete genome sequence of Corynebacterium casei LMG S-19264T (=DSM 44701T), isolated from a smear-ripened cheese.</title>
        <authorList>
            <consortium name="US DOE Joint Genome Institute (JGI-PGF)"/>
            <person name="Walter F."/>
            <person name="Albersmeier A."/>
            <person name="Kalinowski J."/>
            <person name="Ruckert C."/>
        </authorList>
    </citation>
    <scope>NUCLEOTIDE SEQUENCE</scope>
    <source>
        <strain evidence="3">CGMCC 4.7138</strain>
    </source>
</reference>
<dbReference type="Pfam" id="PF18075">
    <property type="entry name" value="FtsX_ECD"/>
    <property type="match status" value="1"/>
</dbReference>
<dbReference type="Proteomes" id="UP000653480">
    <property type="component" value="Unassembled WGS sequence"/>
</dbReference>
<feature type="region of interest" description="Disordered" evidence="1">
    <location>
        <begin position="1"/>
        <end position="46"/>
    </location>
</feature>
<gene>
    <name evidence="3" type="ORF">GCM10011574_68300</name>
</gene>
<evidence type="ECO:0000313" key="3">
    <source>
        <dbReference type="EMBL" id="GGO31091.1"/>
    </source>
</evidence>
<evidence type="ECO:0000259" key="2">
    <source>
        <dbReference type="Pfam" id="PF18075"/>
    </source>
</evidence>
<evidence type="ECO:0000256" key="1">
    <source>
        <dbReference type="SAM" id="MobiDB-lite"/>
    </source>
</evidence>
<dbReference type="EMBL" id="BMMN01000022">
    <property type="protein sequence ID" value="GGO31091.1"/>
    <property type="molecule type" value="Genomic_DNA"/>
</dbReference>
<reference evidence="3" key="2">
    <citation type="submission" date="2020-09" db="EMBL/GenBank/DDBJ databases">
        <authorList>
            <person name="Sun Q."/>
            <person name="Zhou Y."/>
        </authorList>
    </citation>
    <scope>NUCLEOTIDE SEQUENCE</scope>
    <source>
        <strain evidence="3">CGMCC 4.7138</strain>
    </source>
</reference>
<sequence>MTRNFDVARPLRTDPEGPSHVPGRKHPSGGSPQRREQRIGGGARSHCMDRESLRLTALAPPAPPPRADLAELYREHRVGLVRLAEPSENRQDVGVAAASPSGDAASSGMVGVSVFLCTDVSPLKSCRGGEVTAWEKENISRALRARRDVRTVTFEDRRTAFENFRRSETNPRGLKEATRAEDMAESFRLKLVPGADPLAVARAASDLPGVSNVVDEGCLRDNQDRPEEVQRQCDFLDR</sequence>
<accession>A0A8H9HAP4</accession>
<proteinExistence type="predicted"/>
<dbReference type="InterPro" id="IPR040690">
    <property type="entry name" value="FtsX_ECD"/>
</dbReference>
<evidence type="ECO:0000313" key="4">
    <source>
        <dbReference type="Proteomes" id="UP000653480"/>
    </source>
</evidence>
<dbReference type="Gene3D" id="3.30.70.3040">
    <property type="match status" value="1"/>
</dbReference>
<comment type="caution">
    <text evidence="3">The sequence shown here is derived from an EMBL/GenBank/DDBJ whole genome shotgun (WGS) entry which is preliminary data.</text>
</comment>
<organism evidence="3 4">
    <name type="scientific">Microbispora bryophytorum</name>
    <dbReference type="NCBI Taxonomy" id="1460882"/>
    <lineage>
        <taxon>Bacteria</taxon>
        <taxon>Bacillati</taxon>
        <taxon>Actinomycetota</taxon>
        <taxon>Actinomycetes</taxon>
        <taxon>Streptosporangiales</taxon>
        <taxon>Streptosporangiaceae</taxon>
        <taxon>Microbispora</taxon>
    </lineage>
</organism>
<protein>
    <recommendedName>
        <fullName evidence="2">FtsX extracellular domain-containing protein</fullName>
    </recommendedName>
</protein>